<dbReference type="InterPro" id="IPR058624">
    <property type="entry name" value="MdtA-like_HH"/>
</dbReference>
<evidence type="ECO:0000259" key="7">
    <source>
        <dbReference type="Pfam" id="PF25944"/>
    </source>
</evidence>
<dbReference type="PROSITE" id="PS51257">
    <property type="entry name" value="PROKAR_LIPOPROTEIN"/>
    <property type="match status" value="1"/>
</dbReference>
<feature type="domain" description="Multidrug resistance protein MdtA-like C-terminal permuted SH3" evidence="8">
    <location>
        <begin position="305"/>
        <end position="367"/>
    </location>
</feature>
<dbReference type="Pfam" id="PF25967">
    <property type="entry name" value="RND-MFP_C"/>
    <property type="match status" value="1"/>
</dbReference>
<evidence type="ECO:0000259" key="5">
    <source>
        <dbReference type="Pfam" id="PF25876"/>
    </source>
</evidence>
<gene>
    <name evidence="9" type="ORF">C7I36_08065</name>
</gene>
<dbReference type="InterPro" id="IPR006143">
    <property type="entry name" value="RND_pump_MFP"/>
</dbReference>
<dbReference type="Gene3D" id="2.40.50.100">
    <property type="match status" value="1"/>
</dbReference>
<dbReference type="Proteomes" id="UP000242181">
    <property type="component" value="Unassembled WGS sequence"/>
</dbReference>
<dbReference type="EMBL" id="PXYH01000009">
    <property type="protein sequence ID" value="PSJ43872.1"/>
    <property type="molecule type" value="Genomic_DNA"/>
</dbReference>
<dbReference type="SUPFAM" id="SSF111369">
    <property type="entry name" value="HlyD-like secretion proteins"/>
    <property type="match status" value="1"/>
</dbReference>
<evidence type="ECO:0000256" key="2">
    <source>
        <dbReference type="ARBA" id="ARBA00009477"/>
    </source>
</evidence>
<dbReference type="Pfam" id="PF25917">
    <property type="entry name" value="BSH_RND"/>
    <property type="match status" value="1"/>
</dbReference>
<dbReference type="RefSeq" id="WP_106453214.1">
    <property type="nucleotide sequence ID" value="NZ_PXYH01000009.1"/>
</dbReference>
<dbReference type="Pfam" id="PF25876">
    <property type="entry name" value="HH_MFP_RND"/>
    <property type="match status" value="1"/>
</dbReference>
<dbReference type="Gene3D" id="2.40.420.20">
    <property type="match status" value="1"/>
</dbReference>
<dbReference type="Gene3D" id="1.10.287.470">
    <property type="entry name" value="Helix hairpin bin"/>
    <property type="match status" value="1"/>
</dbReference>
<dbReference type="FunFam" id="2.40.420.20:FF:000001">
    <property type="entry name" value="Efflux RND transporter periplasmic adaptor subunit"/>
    <property type="match status" value="1"/>
</dbReference>
<reference evidence="9 10" key="1">
    <citation type="submission" date="2018-03" db="EMBL/GenBank/DDBJ databases">
        <title>The draft genome of Zobellella taiwanensis JCM 13381.</title>
        <authorList>
            <person name="Liu L."/>
            <person name="Li L."/>
            <person name="Wang T."/>
            <person name="Zhang X."/>
            <person name="Liang L."/>
        </authorList>
    </citation>
    <scope>NUCLEOTIDE SEQUENCE [LARGE SCALE GENOMIC DNA]</scope>
    <source>
        <strain evidence="9 10">JCM 13381</strain>
    </source>
</reference>
<dbReference type="NCBIfam" id="TIGR01730">
    <property type="entry name" value="RND_mfp"/>
    <property type="match status" value="1"/>
</dbReference>
<keyword evidence="10" id="KW-1185">Reference proteome</keyword>
<feature type="signal peptide" evidence="4">
    <location>
        <begin position="1"/>
        <end position="23"/>
    </location>
</feature>
<dbReference type="PANTHER" id="PTHR30158:SF3">
    <property type="entry name" value="MULTIDRUG EFFLUX PUMP SUBUNIT ACRA-RELATED"/>
    <property type="match status" value="1"/>
</dbReference>
<evidence type="ECO:0000259" key="8">
    <source>
        <dbReference type="Pfam" id="PF25967"/>
    </source>
</evidence>
<feature type="coiled-coil region" evidence="3">
    <location>
        <begin position="145"/>
        <end position="172"/>
    </location>
</feature>
<feature type="domain" description="Multidrug resistance protein MdtA-like alpha-helical hairpin" evidence="5">
    <location>
        <begin position="107"/>
        <end position="176"/>
    </location>
</feature>
<feature type="domain" description="Multidrug resistance protein MdtA-like beta-barrel" evidence="7">
    <location>
        <begin position="213"/>
        <end position="299"/>
    </location>
</feature>
<feature type="chain" id="PRO_5015145185" evidence="4">
    <location>
        <begin position="24"/>
        <end position="386"/>
    </location>
</feature>
<dbReference type="InterPro" id="IPR058627">
    <property type="entry name" value="MdtA-like_C"/>
</dbReference>
<dbReference type="InterPro" id="IPR058626">
    <property type="entry name" value="MdtA-like_b-barrel"/>
</dbReference>
<comment type="caution">
    <text evidence="9">The sequence shown here is derived from an EMBL/GenBank/DDBJ whole genome shotgun (WGS) entry which is preliminary data.</text>
</comment>
<evidence type="ECO:0000313" key="10">
    <source>
        <dbReference type="Proteomes" id="UP000242181"/>
    </source>
</evidence>
<dbReference type="GO" id="GO:0005886">
    <property type="term" value="C:plasma membrane"/>
    <property type="evidence" value="ECO:0007669"/>
    <property type="project" value="UniProtKB-SubCell"/>
</dbReference>
<evidence type="ECO:0000313" key="9">
    <source>
        <dbReference type="EMBL" id="PSJ43872.1"/>
    </source>
</evidence>
<dbReference type="AlphaFoldDB" id="A0A2P7R0X3"/>
<accession>A0A2P7R0X3</accession>
<keyword evidence="3" id="KW-0175">Coiled coil</keyword>
<organism evidence="9 10">
    <name type="scientific">Zobellella taiwanensis</name>
    <dbReference type="NCBI Taxonomy" id="347535"/>
    <lineage>
        <taxon>Bacteria</taxon>
        <taxon>Pseudomonadati</taxon>
        <taxon>Pseudomonadota</taxon>
        <taxon>Gammaproteobacteria</taxon>
        <taxon>Aeromonadales</taxon>
        <taxon>Aeromonadaceae</taxon>
        <taxon>Zobellella</taxon>
    </lineage>
</organism>
<evidence type="ECO:0000256" key="1">
    <source>
        <dbReference type="ARBA" id="ARBA00004519"/>
    </source>
</evidence>
<dbReference type="GO" id="GO:0046677">
    <property type="term" value="P:response to antibiotic"/>
    <property type="evidence" value="ECO:0007669"/>
    <property type="project" value="TreeGrafter"/>
</dbReference>
<name>A0A2P7R0X3_9GAMM</name>
<dbReference type="GO" id="GO:0022857">
    <property type="term" value="F:transmembrane transporter activity"/>
    <property type="evidence" value="ECO:0007669"/>
    <property type="project" value="InterPro"/>
</dbReference>
<keyword evidence="4" id="KW-0732">Signal</keyword>
<feature type="domain" description="Multidrug resistance protein MdtA-like barrel-sandwich hybrid" evidence="6">
    <location>
        <begin position="67"/>
        <end position="208"/>
    </location>
</feature>
<sequence length="386" mass="41186">MSLRTFPPRLVLVGVLSGLGLMACDTQSNPQSSAQNAPPPEVVVATLQPQSVTLTRELPGRTAAYLTAEVRPQVDGIVQQRLFTEGGEVKADQPLYQLDDASYQADLASAKAAQARAEATLTSARLNAARSAELVKIDAVSRQDNENAIATLRQAEADLAAARAAVTSARIRVDYARITAPIAGRIGKSAFTQGALVTANQAEPLATIEQLDPIYVDLTQSSSELLKLRRELAAGTLSSTDEVPVTLLLEDGTPYPHQGRLAFSEATVDRSTGSYLLRVEVPNPEQLLLPGMYVRAELGQGQRDNALLVPQQGIARDPKGNTSALVVNADNQVEQRAVQVSRTLGDQWLLEGGLEAGDRVIIEGLQKVRPGAEVRVIDAATDDSRS</sequence>
<dbReference type="Gene3D" id="2.40.30.170">
    <property type="match status" value="1"/>
</dbReference>
<protein>
    <submittedName>
        <fullName evidence="9">Efflux transporter periplasmic adaptor subunit</fullName>
    </submittedName>
</protein>
<evidence type="ECO:0000256" key="4">
    <source>
        <dbReference type="SAM" id="SignalP"/>
    </source>
</evidence>
<comment type="subcellular location">
    <subcellularLocation>
        <location evidence="1">Cell inner membrane</location>
        <topology evidence="1">Lipid-anchor</topology>
    </subcellularLocation>
</comment>
<comment type="similarity">
    <text evidence="2">Belongs to the membrane fusion protein (MFP) (TC 8.A.1) family.</text>
</comment>
<dbReference type="PANTHER" id="PTHR30158">
    <property type="entry name" value="ACRA/E-RELATED COMPONENT OF DRUG EFFLUX TRANSPORTER"/>
    <property type="match status" value="1"/>
</dbReference>
<proteinExistence type="inferred from homology"/>
<evidence type="ECO:0000259" key="6">
    <source>
        <dbReference type="Pfam" id="PF25917"/>
    </source>
</evidence>
<dbReference type="Pfam" id="PF25944">
    <property type="entry name" value="Beta-barrel_RND"/>
    <property type="match status" value="1"/>
</dbReference>
<dbReference type="InterPro" id="IPR058625">
    <property type="entry name" value="MdtA-like_BSH"/>
</dbReference>
<evidence type="ECO:0000256" key="3">
    <source>
        <dbReference type="SAM" id="Coils"/>
    </source>
</evidence>